<dbReference type="PANTHER" id="PTHR33116:SF86">
    <property type="entry name" value="REVERSE TRANSCRIPTASE DOMAIN-CONTAINING PROTEIN"/>
    <property type="match status" value="1"/>
</dbReference>
<protein>
    <submittedName>
        <fullName evidence="1">Uncharacterized protein</fullName>
    </submittedName>
</protein>
<dbReference type="InterPro" id="IPR036691">
    <property type="entry name" value="Endo/exonu/phosph_ase_sf"/>
</dbReference>
<evidence type="ECO:0000313" key="2">
    <source>
        <dbReference type="Proteomes" id="UP001454036"/>
    </source>
</evidence>
<organism evidence="1 2">
    <name type="scientific">Lithospermum erythrorhizon</name>
    <name type="common">Purple gromwell</name>
    <name type="synonym">Lithospermum officinale var. erythrorhizon</name>
    <dbReference type="NCBI Taxonomy" id="34254"/>
    <lineage>
        <taxon>Eukaryota</taxon>
        <taxon>Viridiplantae</taxon>
        <taxon>Streptophyta</taxon>
        <taxon>Embryophyta</taxon>
        <taxon>Tracheophyta</taxon>
        <taxon>Spermatophyta</taxon>
        <taxon>Magnoliopsida</taxon>
        <taxon>eudicotyledons</taxon>
        <taxon>Gunneridae</taxon>
        <taxon>Pentapetalae</taxon>
        <taxon>asterids</taxon>
        <taxon>lamiids</taxon>
        <taxon>Boraginales</taxon>
        <taxon>Boraginaceae</taxon>
        <taxon>Boraginoideae</taxon>
        <taxon>Lithospermeae</taxon>
        <taxon>Lithospermum</taxon>
    </lineage>
</organism>
<evidence type="ECO:0000313" key="1">
    <source>
        <dbReference type="EMBL" id="GAA0176390.1"/>
    </source>
</evidence>
<gene>
    <name evidence="1" type="ORF">LIER_29393</name>
</gene>
<keyword evidence="2" id="KW-1185">Reference proteome</keyword>
<name>A0AAV3RMK8_LITER</name>
<dbReference type="EMBL" id="BAABME010010112">
    <property type="protein sequence ID" value="GAA0176390.1"/>
    <property type="molecule type" value="Genomic_DNA"/>
</dbReference>
<dbReference type="Proteomes" id="UP001454036">
    <property type="component" value="Unassembled WGS sequence"/>
</dbReference>
<accession>A0AAV3RMK8</accession>
<comment type="caution">
    <text evidence="1">The sequence shown here is derived from an EMBL/GenBank/DDBJ whole genome shotgun (WGS) entry which is preliminary data.</text>
</comment>
<dbReference type="AlphaFoldDB" id="A0AAV3RMK8"/>
<reference evidence="1 2" key="1">
    <citation type="submission" date="2024-01" db="EMBL/GenBank/DDBJ databases">
        <title>The complete chloroplast genome sequence of Lithospermum erythrorhizon: insights into the phylogenetic relationship among Boraginaceae species and the maternal lineages of purple gromwells.</title>
        <authorList>
            <person name="Okada T."/>
            <person name="Watanabe K."/>
        </authorList>
    </citation>
    <scope>NUCLEOTIDE SEQUENCE [LARGE SCALE GENOMIC DNA]</scope>
</reference>
<dbReference type="SUPFAM" id="SSF56219">
    <property type="entry name" value="DNase I-like"/>
    <property type="match status" value="1"/>
</dbReference>
<proteinExistence type="predicted"/>
<sequence>METKPWNNEWDFVKKKVKMPNAMIVDARGRKGGLGLIWPRDLDAEIKSFSTHHIEACIKDGAVKPWRLVGFYGHHKVGNRKHSWNLMRLLSGLSSFPTIFIWDFNEVLHCNEYVSQRRQHRIGNWKIFAKSFMTGRLDLMDWKRTKLGHIQNSIKEKQLKLDALQQGLITVSSKGEAIVLARDMDKLRAADDIYWCQRSKICKEIDSILANYWWGSSANKEIAWEQLCKSKGGGGLGFRRTQDFNQALLCKEAWRLVNEPDCQLTKTLKALYYPDGDFFTAKLGVAPSFTWRSLLSVRDLLNNRIKWNLGRGQSINDRSRNRNLGF</sequence>
<dbReference type="PANTHER" id="PTHR33116">
    <property type="entry name" value="REVERSE TRANSCRIPTASE ZINC-BINDING DOMAIN-CONTAINING PROTEIN-RELATED-RELATED"/>
    <property type="match status" value="1"/>
</dbReference>